<evidence type="ECO:0000256" key="2">
    <source>
        <dbReference type="ARBA" id="ARBA00022630"/>
    </source>
</evidence>
<feature type="domain" description="FAD/NAD(P)-binding" evidence="8">
    <location>
        <begin position="25"/>
        <end position="355"/>
    </location>
</feature>
<dbReference type="GO" id="GO:0050660">
    <property type="term" value="F:flavin adenine dinucleotide binding"/>
    <property type="evidence" value="ECO:0007669"/>
    <property type="project" value="TreeGrafter"/>
</dbReference>
<evidence type="ECO:0000313" key="9">
    <source>
        <dbReference type="EMBL" id="KAJ9612478.1"/>
    </source>
</evidence>
<evidence type="ECO:0000256" key="6">
    <source>
        <dbReference type="PIRSR" id="PIRSR000350-4"/>
    </source>
</evidence>
<reference evidence="9" key="1">
    <citation type="submission" date="2022-10" db="EMBL/GenBank/DDBJ databases">
        <title>Culturing micro-colonial fungi from biological soil crusts in the Mojave desert and describing Neophaeococcomyces mojavensis, and introducing the new genera and species Taxawa tesnikishii.</title>
        <authorList>
            <person name="Kurbessoian T."/>
            <person name="Stajich J.E."/>
        </authorList>
    </citation>
    <scope>NUCLEOTIDE SEQUENCE</scope>
    <source>
        <strain evidence="9">TK_41</strain>
    </source>
</reference>
<feature type="disulfide bond" description="Redox-active" evidence="6">
    <location>
        <begin position="62"/>
        <end position="67"/>
    </location>
</feature>
<comment type="similarity">
    <text evidence="1">Belongs to the class-I pyridine nucleotide-disulfide oxidoreductase family.</text>
</comment>
<dbReference type="Proteomes" id="UP001172673">
    <property type="component" value="Unassembled WGS sequence"/>
</dbReference>
<dbReference type="Pfam" id="PF02852">
    <property type="entry name" value="Pyr_redox_dim"/>
    <property type="match status" value="1"/>
</dbReference>
<comment type="cofactor">
    <cofactor evidence="5">
        <name>FAD</name>
        <dbReference type="ChEBI" id="CHEBI:57692"/>
    </cofactor>
    <text evidence="5">Binds 1 FAD per subunit.</text>
</comment>
<dbReference type="PRINTS" id="PR00411">
    <property type="entry name" value="PNDRDTASEI"/>
</dbReference>
<dbReference type="GO" id="GO:0004148">
    <property type="term" value="F:dihydrolipoyl dehydrogenase (NADH) activity"/>
    <property type="evidence" value="ECO:0007669"/>
    <property type="project" value="TreeGrafter"/>
</dbReference>
<evidence type="ECO:0000256" key="4">
    <source>
        <dbReference type="ARBA" id="ARBA00023027"/>
    </source>
</evidence>
<accession>A0AA38XFF0</accession>
<feature type="binding site" evidence="5">
    <location>
        <position position="71"/>
    </location>
    <ligand>
        <name>FAD</name>
        <dbReference type="ChEBI" id="CHEBI:57692"/>
    </ligand>
</feature>
<feature type="binding site" evidence="5">
    <location>
        <position position="341"/>
    </location>
    <ligand>
        <name>FAD</name>
        <dbReference type="ChEBI" id="CHEBI:57692"/>
    </ligand>
</feature>
<dbReference type="PANTHER" id="PTHR22912:SF151">
    <property type="entry name" value="DIHYDROLIPOYL DEHYDROGENASE, MITOCHONDRIAL"/>
    <property type="match status" value="1"/>
</dbReference>
<dbReference type="InterPro" id="IPR050151">
    <property type="entry name" value="Class-I_Pyr_Nuc-Dis_Oxidored"/>
</dbReference>
<evidence type="ECO:0000259" key="8">
    <source>
        <dbReference type="Pfam" id="PF07992"/>
    </source>
</evidence>
<dbReference type="Pfam" id="PF07992">
    <property type="entry name" value="Pyr_redox_2"/>
    <property type="match status" value="1"/>
</dbReference>
<keyword evidence="2" id="KW-0285">Flavoprotein</keyword>
<sequence length="505" mass="53879">MSQTRPEINIYPQSHPATTLKTLEYDVVVIGGGPAGLTTAARVAQGGLTVLLVESELVGGECVYWACIPSKALLRASKAVQDAKAVGGAREKLEFLAKKYGVPSHPEVDLDGVWSRRDMFAHGWKDDSVVSQMQGAGIDVAHGFGRLMAPRKVEIRDWHSGETTEVSAKQAVVIATGSEPKIPPVERLRDSKYWTPREAVSARHVPEHLIILGGGAVGTEMATFYSQIGSKVTLIAHRILPKMIAEAGNMVKESLVNSDVDVKLGLELVKVTRANKTIEATLSDGSVVEGTDILVATGRRPRTSGMNLHQVGGLGEGEWIKVDDSMCVLSVEGGWLYAVGDPNGRALMTHIAKYQGKLAGNSIVTKAKGTYERTVSSQPWDKLVAKPTGLAIAQAVSTDPQVAASGLTPEQAIARGMKVRTVAVKMSGPGAMLHADGYQGWAQWVVDDGGRLVGATFVGRGAVDLLQASTMAIVGRMTIDQIWHVTPPFPTMSEVYTTLSEAAEM</sequence>
<evidence type="ECO:0000256" key="5">
    <source>
        <dbReference type="PIRSR" id="PIRSR000350-3"/>
    </source>
</evidence>
<dbReference type="InterPro" id="IPR016156">
    <property type="entry name" value="FAD/NAD-linked_Rdtase_dimer_sf"/>
</dbReference>
<evidence type="ECO:0008006" key="11">
    <source>
        <dbReference type="Google" id="ProtNLM"/>
    </source>
</evidence>
<feature type="binding site" evidence="5">
    <location>
        <position position="145"/>
    </location>
    <ligand>
        <name>FAD</name>
        <dbReference type="ChEBI" id="CHEBI:57692"/>
    </ligand>
</feature>
<proteinExistence type="inferred from homology"/>
<feature type="binding site" evidence="5">
    <location>
        <position position="298"/>
    </location>
    <ligand>
        <name>NAD(+)</name>
        <dbReference type="ChEBI" id="CHEBI:57540"/>
    </ligand>
</feature>
<evidence type="ECO:0000259" key="7">
    <source>
        <dbReference type="Pfam" id="PF02852"/>
    </source>
</evidence>
<evidence type="ECO:0000256" key="3">
    <source>
        <dbReference type="ARBA" id="ARBA00022827"/>
    </source>
</evidence>
<feature type="binding site" evidence="5">
    <location>
        <begin position="176"/>
        <end position="178"/>
    </location>
    <ligand>
        <name>FAD</name>
        <dbReference type="ChEBI" id="CHEBI:57692"/>
    </ligand>
</feature>
<dbReference type="InterPro" id="IPR036188">
    <property type="entry name" value="FAD/NAD-bd_sf"/>
</dbReference>
<dbReference type="InterPro" id="IPR001100">
    <property type="entry name" value="Pyr_nuc-diS_OxRdtase"/>
</dbReference>
<dbReference type="EMBL" id="JAPDRK010000005">
    <property type="protein sequence ID" value="KAJ9612478.1"/>
    <property type="molecule type" value="Genomic_DNA"/>
</dbReference>
<dbReference type="SUPFAM" id="SSF51905">
    <property type="entry name" value="FAD/NAD(P)-binding domain"/>
    <property type="match status" value="1"/>
</dbReference>
<dbReference type="PRINTS" id="PR00368">
    <property type="entry name" value="FADPNR"/>
</dbReference>
<keyword evidence="4 5" id="KW-0520">NAD</keyword>
<dbReference type="Gene3D" id="3.50.50.60">
    <property type="entry name" value="FAD/NAD(P)-binding domain"/>
    <property type="match status" value="2"/>
</dbReference>
<dbReference type="InterPro" id="IPR004099">
    <property type="entry name" value="Pyr_nucl-diS_OxRdtase_dimer"/>
</dbReference>
<dbReference type="AlphaFoldDB" id="A0AA38XFF0"/>
<comment type="caution">
    <text evidence="9">The sequence shown here is derived from an EMBL/GenBank/DDBJ whole genome shotgun (WGS) entry which is preliminary data.</text>
</comment>
<dbReference type="SUPFAM" id="SSF55424">
    <property type="entry name" value="FAD/NAD-linked reductases, dimerisation (C-terminal) domain"/>
    <property type="match status" value="1"/>
</dbReference>
<dbReference type="PANTHER" id="PTHR22912">
    <property type="entry name" value="DISULFIDE OXIDOREDUCTASE"/>
    <property type="match status" value="1"/>
</dbReference>
<name>A0AA38XFF0_9EURO</name>
<keyword evidence="10" id="KW-1185">Reference proteome</keyword>
<dbReference type="PIRSF" id="PIRSF000350">
    <property type="entry name" value="Mercury_reductase_MerA"/>
    <property type="match status" value="1"/>
</dbReference>
<organism evidence="9 10">
    <name type="scientific">Cladophialophora chaetospira</name>
    <dbReference type="NCBI Taxonomy" id="386627"/>
    <lineage>
        <taxon>Eukaryota</taxon>
        <taxon>Fungi</taxon>
        <taxon>Dikarya</taxon>
        <taxon>Ascomycota</taxon>
        <taxon>Pezizomycotina</taxon>
        <taxon>Eurotiomycetes</taxon>
        <taxon>Chaetothyriomycetidae</taxon>
        <taxon>Chaetothyriales</taxon>
        <taxon>Herpotrichiellaceae</taxon>
        <taxon>Cladophialophora</taxon>
    </lineage>
</organism>
<keyword evidence="5" id="KW-0547">Nucleotide-binding</keyword>
<protein>
    <recommendedName>
        <fullName evidence="11">Mercuric reductase</fullName>
    </recommendedName>
</protein>
<dbReference type="GO" id="GO:0006103">
    <property type="term" value="P:2-oxoglutarate metabolic process"/>
    <property type="evidence" value="ECO:0007669"/>
    <property type="project" value="TreeGrafter"/>
</dbReference>
<dbReference type="InterPro" id="IPR023753">
    <property type="entry name" value="FAD/NAD-binding_dom"/>
</dbReference>
<feature type="domain" description="Pyridine nucleotide-disulphide oxidoreductase dimerisation" evidence="7">
    <location>
        <begin position="392"/>
        <end position="498"/>
    </location>
</feature>
<keyword evidence="3 5" id="KW-0274">FAD</keyword>
<evidence type="ECO:0000256" key="1">
    <source>
        <dbReference type="ARBA" id="ARBA00007532"/>
    </source>
</evidence>
<evidence type="ECO:0000313" key="10">
    <source>
        <dbReference type="Proteomes" id="UP001172673"/>
    </source>
</evidence>
<dbReference type="Gene3D" id="3.30.390.30">
    <property type="match status" value="1"/>
</dbReference>
<feature type="binding site" evidence="5">
    <location>
        <begin position="213"/>
        <end position="220"/>
    </location>
    <ligand>
        <name>NAD(+)</name>
        <dbReference type="ChEBI" id="CHEBI:57540"/>
    </ligand>
</feature>
<gene>
    <name evidence="9" type="ORF">H2200_004075</name>
</gene>